<keyword evidence="1 5" id="KW-0808">Transferase</keyword>
<evidence type="ECO:0000259" key="4">
    <source>
        <dbReference type="PROSITE" id="PS51186"/>
    </source>
</evidence>
<sequence length="186" mass="20912">MLKLATDRLYLRPPQMDDAAAIAAALSRYEVAKDMAHVPHPYSLEDAQAWLERQPQISPPYGQKFAIFTHEDQFCGMTGFTEREELPSLGYYMHPDFWGQGLMTEANWALIKWLFNGPGAPKITSGVFDYNIASLKVQQKLGFQTVGQSQVQSLAQNKEFAHIDTELTKDAFENAAPTLATLRKNT</sequence>
<evidence type="ECO:0000313" key="5">
    <source>
        <dbReference type="EMBL" id="AVX05559.1"/>
    </source>
</evidence>
<dbReference type="PANTHER" id="PTHR43792">
    <property type="entry name" value="GNAT FAMILY, PUTATIVE (AFU_ORTHOLOGUE AFUA_3G00765)-RELATED-RELATED"/>
    <property type="match status" value="1"/>
</dbReference>
<comment type="similarity">
    <text evidence="3">Belongs to the acetyltransferase family. RimJ subfamily.</text>
</comment>
<dbReference type="KEGG" id="mmyr:MXMO3_03052"/>
<evidence type="ECO:0000256" key="3">
    <source>
        <dbReference type="ARBA" id="ARBA00038502"/>
    </source>
</evidence>
<evidence type="ECO:0000313" key="6">
    <source>
        <dbReference type="Proteomes" id="UP000258927"/>
    </source>
</evidence>
<dbReference type="SUPFAM" id="SSF55729">
    <property type="entry name" value="Acyl-CoA N-acyltransferases (Nat)"/>
    <property type="match status" value="1"/>
</dbReference>
<dbReference type="EMBL" id="CP021330">
    <property type="protein sequence ID" value="AVX05559.1"/>
    <property type="molecule type" value="Genomic_DNA"/>
</dbReference>
<dbReference type="Gene3D" id="3.40.630.30">
    <property type="match status" value="1"/>
</dbReference>
<proteinExistence type="inferred from homology"/>
<dbReference type="Pfam" id="PF13302">
    <property type="entry name" value="Acetyltransf_3"/>
    <property type="match status" value="1"/>
</dbReference>
<evidence type="ECO:0000256" key="2">
    <source>
        <dbReference type="ARBA" id="ARBA00023315"/>
    </source>
</evidence>
<reference evidence="5 6" key="1">
    <citation type="submission" date="2017-05" db="EMBL/GenBank/DDBJ databases">
        <title>Genome Analysis of Maritalea myrionectae HL2708#5.</title>
        <authorList>
            <consortium name="Cotde Inc.-PKNU"/>
            <person name="Jang D."/>
            <person name="Oh H.-M."/>
        </authorList>
    </citation>
    <scope>NUCLEOTIDE SEQUENCE [LARGE SCALE GENOMIC DNA]</scope>
    <source>
        <strain evidence="5 6">HL2708#5</strain>
    </source>
</reference>
<dbReference type="Proteomes" id="UP000258927">
    <property type="component" value="Chromosome"/>
</dbReference>
<gene>
    <name evidence="5" type="ORF">MXMO3_03052</name>
</gene>
<dbReference type="RefSeq" id="WP_117396407.1">
    <property type="nucleotide sequence ID" value="NZ_CP021330.1"/>
</dbReference>
<dbReference type="GO" id="GO:0016747">
    <property type="term" value="F:acyltransferase activity, transferring groups other than amino-acyl groups"/>
    <property type="evidence" value="ECO:0007669"/>
    <property type="project" value="InterPro"/>
</dbReference>
<keyword evidence="6" id="KW-1185">Reference proteome</keyword>
<name>A0A2R4MI34_9HYPH</name>
<evidence type="ECO:0000256" key="1">
    <source>
        <dbReference type="ARBA" id="ARBA00022679"/>
    </source>
</evidence>
<dbReference type="InterPro" id="IPR016181">
    <property type="entry name" value="Acyl_CoA_acyltransferase"/>
</dbReference>
<dbReference type="PANTHER" id="PTHR43792:SF8">
    <property type="entry name" value="[RIBOSOMAL PROTEIN US5]-ALANINE N-ACETYLTRANSFERASE"/>
    <property type="match status" value="1"/>
</dbReference>
<dbReference type="InterPro" id="IPR000182">
    <property type="entry name" value="GNAT_dom"/>
</dbReference>
<feature type="domain" description="N-acetyltransferase" evidence="4">
    <location>
        <begin position="9"/>
        <end position="170"/>
    </location>
</feature>
<protein>
    <submittedName>
        <fullName evidence="5">Ribosomal-protein-alanine N-acetyltransferase</fullName>
    </submittedName>
</protein>
<dbReference type="InterPro" id="IPR051531">
    <property type="entry name" value="N-acetyltransferase"/>
</dbReference>
<dbReference type="STRING" id="1122213.GCA_000423365_00744"/>
<dbReference type="PROSITE" id="PS51186">
    <property type="entry name" value="GNAT"/>
    <property type="match status" value="1"/>
</dbReference>
<keyword evidence="2" id="KW-0012">Acyltransferase</keyword>
<organism evidence="5 6">
    <name type="scientific">Maritalea myrionectae</name>
    <dbReference type="NCBI Taxonomy" id="454601"/>
    <lineage>
        <taxon>Bacteria</taxon>
        <taxon>Pseudomonadati</taxon>
        <taxon>Pseudomonadota</taxon>
        <taxon>Alphaproteobacteria</taxon>
        <taxon>Hyphomicrobiales</taxon>
        <taxon>Devosiaceae</taxon>
        <taxon>Maritalea</taxon>
    </lineage>
</organism>
<dbReference type="AlphaFoldDB" id="A0A2R4MI34"/>
<accession>A0A2R4MI34</accession>